<dbReference type="InterPro" id="IPR032466">
    <property type="entry name" value="Metal_Hydrolase"/>
</dbReference>
<dbReference type="SUPFAM" id="SSF51556">
    <property type="entry name" value="Metallo-dependent hydrolases"/>
    <property type="match status" value="1"/>
</dbReference>
<dbReference type="GO" id="GO:0016810">
    <property type="term" value="F:hydrolase activity, acting on carbon-nitrogen (but not peptide) bonds"/>
    <property type="evidence" value="ECO:0007669"/>
    <property type="project" value="InterPro"/>
</dbReference>
<sequence length="181" mass="19728">MMKYDFLFKRGRIVDPANDKDFIGDIAVKGDKIAEVAKEIDNSLAEQVVDINGKVIIPGIIDTHCHIARPEAKGAGYRMLINAGVTTAFDFEGPIEVIIREITKYGCGLNIAVLEAVYPGKGIKNKNPTRAELKKVINKFLDSGAIGIKIIGGHYPLTPEASYNIIQLTNKEKGYAGFHVG</sequence>
<dbReference type="InterPro" id="IPR020043">
    <property type="entry name" value="Deacetylase_Atu3266-like"/>
</dbReference>
<dbReference type="SUPFAM" id="SSF51338">
    <property type="entry name" value="Composite domain of metallo-dependent hydrolases"/>
    <property type="match status" value="1"/>
</dbReference>
<proteinExistence type="predicted"/>
<dbReference type="PANTHER" id="PTHR42717:SF1">
    <property type="entry name" value="IMIDAZOLONEPROPIONASE AND RELATED AMIDOHYDROLASES"/>
    <property type="match status" value="1"/>
</dbReference>
<accession>X0ZLR6</accession>
<evidence type="ECO:0008006" key="2">
    <source>
        <dbReference type="Google" id="ProtNLM"/>
    </source>
</evidence>
<feature type="non-terminal residue" evidence="1">
    <location>
        <position position="181"/>
    </location>
</feature>
<dbReference type="InterPro" id="IPR011059">
    <property type="entry name" value="Metal-dep_hydrolase_composite"/>
</dbReference>
<dbReference type="GO" id="GO:0019213">
    <property type="term" value="F:deacetylase activity"/>
    <property type="evidence" value="ECO:0007669"/>
    <property type="project" value="InterPro"/>
</dbReference>
<gene>
    <name evidence="1" type="ORF">S01H4_08534</name>
</gene>
<organism evidence="1">
    <name type="scientific">marine sediment metagenome</name>
    <dbReference type="NCBI Taxonomy" id="412755"/>
    <lineage>
        <taxon>unclassified sequences</taxon>
        <taxon>metagenomes</taxon>
        <taxon>ecological metagenomes</taxon>
    </lineage>
</organism>
<evidence type="ECO:0000313" key="1">
    <source>
        <dbReference type="EMBL" id="GAG70339.1"/>
    </source>
</evidence>
<comment type="caution">
    <text evidence="1">The sequence shown here is derived from an EMBL/GenBank/DDBJ whole genome shotgun (WGS) entry which is preliminary data.</text>
</comment>
<dbReference type="PANTHER" id="PTHR42717">
    <property type="entry name" value="DIHYDROOROTASE-RELATED"/>
    <property type="match status" value="1"/>
</dbReference>
<reference evidence="1" key="1">
    <citation type="journal article" date="2014" name="Front. Microbiol.">
        <title>High frequency of phylogenetically diverse reductive dehalogenase-homologous genes in deep subseafloor sedimentary metagenomes.</title>
        <authorList>
            <person name="Kawai M."/>
            <person name="Futagami T."/>
            <person name="Toyoda A."/>
            <person name="Takaki Y."/>
            <person name="Nishi S."/>
            <person name="Hori S."/>
            <person name="Arai W."/>
            <person name="Tsubouchi T."/>
            <person name="Morono Y."/>
            <person name="Uchiyama I."/>
            <person name="Ito T."/>
            <person name="Fujiyama A."/>
            <person name="Inagaki F."/>
            <person name="Takami H."/>
        </authorList>
    </citation>
    <scope>NUCLEOTIDE SEQUENCE</scope>
    <source>
        <strain evidence="1">Expedition CK06-06</strain>
    </source>
</reference>
<dbReference type="Gene3D" id="3.20.20.140">
    <property type="entry name" value="Metal-dependent hydrolases"/>
    <property type="match status" value="1"/>
</dbReference>
<dbReference type="EMBL" id="BART01002940">
    <property type="protein sequence ID" value="GAG70339.1"/>
    <property type="molecule type" value="Genomic_DNA"/>
</dbReference>
<dbReference type="AlphaFoldDB" id="X0ZLR6"/>
<name>X0ZLR6_9ZZZZ</name>
<protein>
    <recommendedName>
        <fullName evidence="2">Amidohydrolase-related domain-containing protein</fullName>
    </recommendedName>
</protein>